<feature type="chain" id="PRO_5015692753" description="PEP-CTERM protein-sorting domain-containing protein" evidence="2">
    <location>
        <begin position="25"/>
        <end position="207"/>
    </location>
</feature>
<keyword evidence="1" id="KW-0472">Membrane</keyword>
<accession>A0A2T5IH28</accession>
<dbReference type="EMBL" id="QAOK01000002">
    <property type="protein sequence ID" value="PTQ83144.1"/>
    <property type="molecule type" value="Genomic_DNA"/>
</dbReference>
<protein>
    <recommendedName>
        <fullName evidence="5">PEP-CTERM protein-sorting domain-containing protein</fullName>
    </recommendedName>
</protein>
<feature type="signal peptide" evidence="2">
    <location>
        <begin position="1"/>
        <end position="24"/>
    </location>
</feature>
<evidence type="ECO:0000313" key="3">
    <source>
        <dbReference type="EMBL" id="PTQ83144.1"/>
    </source>
</evidence>
<comment type="caution">
    <text evidence="3">The sequence shown here is derived from an EMBL/GenBank/DDBJ whole genome shotgun (WGS) entry which is preliminary data.</text>
</comment>
<dbReference type="RefSeq" id="WP_107761197.1">
    <property type="nucleotide sequence ID" value="NZ_QAOK01000002.1"/>
</dbReference>
<evidence type="ECO:0000256" key="1">
    <source>
        <dbReference type="SAM" id="Phobius"/>
    </source>
</evidence>
<sequence>MRSVTGYLHQIIISSLFLAHSAWAAPPLLFSIDTAPLSGTSGQFAFDFIDGGTPLNTVSISDFSTDGTLGIATVTGNVTGTLPATVTFSDSQFFNEVLQNVTLGSLTSFVFNSTENLPDSGSLPDAFSFFLLDSSGLPLVTTNDPTGANALFLLNIGSDNRLEIYWGDGFSVIASPIPEPYPVTLFITGLALFGVGTLYKKHNKQAV</sequence>
<evidence type="ECO:0008006" key="5">
    <source>
        <dbReference type="Google" id="ProtNLM"/>
    </source>
</evidence>
<evidence type="ECO:0000313" key="4">
    <source>
        <dbReference type="Proteomes" id="UP000244152"/>
    </source>
</evidence>
<keyword evidence="1" id="KW-0812">Transmembrane</keyword>
<dbReference type="AlphaFoldDB" id="A0A2T5IH28"/>
<name>A0A2T5IH28_9PROT</name>
<reference evidence="3 4" key="1">
    <citation type="submission" date="2018-04" db="EMBL/GenBank/DDBJ databases">
        <title>Active sludge and wastewater microbial communities from Klosterneuburg, Austria.</title>
        <authorList>
            <person name="Wagner M."/>
        </authorList>
    </citation>
    <scope>NUCLEOTIDE SEQUENCE [LARGE SCALE GENOMIC DNA]</scope>
    <source>
        <strain evidence="3 4">Nl12</strain>
    </source>
</reference>
<dbReference type="NCBIfam" id="NF038129">
    <property type="entry name" value="PEP_NF038129"/>
    <property type="match status" value="1"/>
</dbReference>
<keyword evidence="1" id="KW-1133">Transmembrane helix</keyword>
<feature type="transmembrane region" description="Helical" evidence="1">
    <location>
        <begin position="181"/>
        <end position="199"/>
    </location>
</feature>
<evidence type="ECO:0000256" key="2">
    <source>
        <dbReference type="SAM" id="SignalP"/>
    </source>
</evidence>
<gene>
    <name evidence="3" type="ORF">C8R21_102147</name>
</gene>
<organism evidence="3 4">
    <name type="scientific">Nitrosospira multiformis</name>
    <dbReference type="NCBI Taxonomy" id="1231"/>
    <lineage>
        <taxon>Bacteria</taxon>
        <taxon>Pseudomonadati</taxon>
        <taxon>Pseudomonadota</taxon>
        <taxon>Betaproteobacteria</taxon>
        <taxon>Nitrosomonadales</taxon>
        <taxon>Nitrosomonadaceae</taxon>
        <taxon>Nitrosospira</taxon>
    </lineage>
</organism>
<keyword evidence="2" id="KW-0732">Signal</keyword>
<dbReference type="Proteomes" id="UP000244152">
    <property type="component" value="Unassembled WGS sequence"/>
</dbReference>
<proteinExistence type="predicted"/>